<proteinExistence type="predicted"/>
<evidence type="ECO:0000259" key="7">
    <source>
        <dbReference type="Pfam" id="PF02754"/>
    </source>
</evidence>
<name>A0A4P2VY51_FLUSA</name>
<dbReference type="EMBL" id="AP019368">
    <property type="protein sequence ID" value="BBH53982.1"/>
    <property type="molecule type" value="Genomic_DNA"/>
</dbReference>
<dbReference type="KEGG" id="sbf:JCM31447_24360"/>
<keyword evidence="5" id="KW-0411">Iron-sulfur</keyword>
<feature type="domain" description="Cysteine-rich" evidence="7">
    <location>
        <begin position="7"/>
        <end position="95"/>
    </location>
</feature>
<dbReference type="PANTHER" id="PTHR32479:SF19">
    <property type="entry name" value="ANAEROBIC GLYCEROL-3-PHOSPHATE DEHYDROGENASE SUBUNIT C"/>
    <property type="match status" value="1"/>
</dbReference>
<accession>A0A4P2VY51</accession>
<evidence type="ECO:0000256" key="6">
    <source>
        <dbReference type="SAM" id="Coils"/>
    </source>
</evidence>
<dbReference type="Proteomes" id="UP000291236">
    <property type="component" value="Chromosome"/>
</dbReference>
<evidence type="ECO:0000256" key="4">
    <source>
        <dbReference type="ARBA" id="ARBA00023004"/>
    </source>
</evidence>
<dbReference type="AlphaFoldDB" id="A0A4P2VY51"/>
<evidence type="ECO:0000313" key="9">
    <source>
        <dbReference type="Proteomes" id="UP000291236"/>
    </source>
</evidence>
<protein>
    <recommendedName>
        <fullName evidence="7">Cysteine-rich domain-containing protein</fullName>
    </recommendedName>
</protein>
<dbReference type="RefSeq" id="WP_130610911.1">
    <property type="nucleotide sequence ID" value="NZ_AP019368.1"/>
</dbReference>
<dbReference type="OrthoDB" id="9811557at2"/>
<feature type="coiled-coil region" evidence="6">
    <location>
        <begin position="60"/>
        <end position="119"/>
    </location>
</feature>
<sequence length="231" mass="26020">MSDKKVYIFPSCASKLFDNNHKETMIYKLESILRKLNYEVIFLNLTNECCGLMYDSMGQKKIAEKKLKNIIKKINALTGNSNAPILVENSSCVLEILAYEKLEEELPNFKETIAFIHNELKNYPLKKQKITAMLHVNCSVTKLKKGGEVVSLAKRCVSEIIIPNDILCCGFAGSKGFTNPELNINALKNLREQIPESCHIGYTCLETCALGFSKHSGIPYSSIYHLLDESM</sequence>
<dbReference type="Pfam" id="PF02754">
    <property type="entry name" value="CCG"/>
    <property type="match status" value="1"/>
</dbReference>
<dbReference type="InterPro" id="IPR004017">
    <property type="entry name" value="Cys_rich_dom"/>
</dbReference>
<keyword evidence="9" id="KW-1185">Reference proteome</keyword>
<dbReference type="GO" id="GO:0051539">
    <property type="term" value="F:4 iron, 4 sulfur cluster binding"/>
    <property type="evidence" value="ECO:0007669"/>
    <property type="project" value="UniProtKB-KW"/>
</dbReference>
<evidence type="ECO:0000256" key="1">
    <source>
        <dbReference type="ARBA" id="ARBA00022485"/>
    </source>
</evidence>
<reference evidence="8 9" key="1">
    <citation type="submission" date="2018-12" db="EMBL/GenBank/DDBJ databases">
        <title>Rubrispira sanarue gen. nov., sp., nov., a member of the order Silvanigrellales, isolated from a brackish lake in Hamamatsu Japan.</title>
        <authorList>
            <person name="Maejima Y."/>
            <person name="Iino T."/>
            <person name="Muraguchi Y."/>
            <person name="Fukuda K."/>
            <person name="Nojiri H."/>
            <person name="Ohkuma M."/>
            <person name="Moriuchi R."/>
            <person name="Dohra H."/>
            <person name="Kimbara K."/>
            <person name="Shintani M."/>
        </authorList>
    </citation>
    <scope>NUCLEOTIDE SEQUENCE [LARGE SCALE GENOMIC DNA]</scope>
    <source>
        <strain evidence="8 9">RF1110005</strain>
    </source>
</reference>
<keyword evidence="1" id="KW-0004">4Fe-4S</keyword>
<dbReference type="GO" id="GO:0046872">
    <property type="term" value="F:metal ion binding"/>
    <property type="evidence" value="ECO:0007669"/>
    <property type="project" value="UniProtKB-KW"/>
</dbReference>
<keyword evidence="2" id="KW-0479">Metal-binding</keyword>
<evidence type="ECO:0000256" key="5">
    <source>
        <dbReference type="ARBA" id="ARBA00023014"/>
    </source>
</evidence>
<evidence type="ECO:0000313" key="8">
    <source>
        <dbReference type="EMBL" id="BBH53982.1"/>
    </source>
</evidence>
<keyword evidence="4" id="KW-0408">Iron</keyword>
<keyword evidence="6" id="KW-0175">Coiled coil</keyword>
<organism evidence="8 9">
    <name type="scientific">Fluviispira sanaruensis</name>
    <dbReference type="NCBI Taxonomy" id="2493639"/>
    <lineage>
        <taxon>Bacteria</taxon>
        <taxon>Pseudomonadati</taxon>
        <taxon>Bdellovibrionota</taxon>
        <taxon>Oligoflexia</taxon>
        <taxon>Silvanigrellales</taxon>
        <taxon>Silvanigrellaceae</taxon>
        <taxon>Fluviispira</taxon>
    </lineage>
</organism>
<evidence type="ECO:0000256" key="2">
    <source>
        <dbReference type="ARBA" id="ARBA00022723"/>
    </source>
</evidence>
<dbReference type="GO" id="GO:0016491">
    <property type="term" value="F:oxidoreductase activity"/>
    <property type="evidence" value="ECO:0007669"/>
    <property type="project" value="UniProtKB-ARBA"/>
</dbReference>
<evidence type="ECO:0000256" key="3">
    <source>
        <dbReference type="ARBA" id="ARBA00022737"/>
    </source>
</evidence>
<gene>
    <name evidence="8" type="ORF">JCM31447_24360</name>
</gene>
<keyword evidence="3" id="KW-0677">Repeat</keyword>
<dbReference type="PANTHER" id="PTHR32479">
    <property type="entry name" value="GLYCOLATE OXIDASE IRON-SULFUR SUBUNIT"/>
    <property type="match status" value="1"/>
</dbReference>